<keyword evidence="10 12" id="KW-0472">Membrane</keyword>
<dbReference type="PANTHER" id="PTHR13036">
    <property type="entry name" value="BETA1,4 MANNOSYLTRANSFERASE"/>
    <property type="match status" value="1"/>
</dbReference>
<evidence type="ECO:0000256" key="5">
    <source>
        <dbReference type="ARBA" id="ARBA00022676"/>
    </source>
</evidence>
<proteinExistence type="predicted"/>
<evidence type="ECO:0000256" key="8">
    <source>
        <dbReference type="ARBA" id="ARBA00022824"/>
    </source>
</evidence>
<dbReference type="EMBL" id="PITJ01000064">
    <property type="protein sequence ID" value="TBU04986.1"/>
    <property type="molecule type" value="Genomic_DNA"/>
</dbReference>
<dbReference type="Proteomes" id="UP000292362">
    <property type="component" value="Unassembled WGS sequence"/>
</dbReference>
<keyword evidence="6" id="KW-0808">Transferase</keyword>
<comment type="function">
    <text evidence="11">Participates in the formation of the lipid-linked precursor oligosaccharide for N-glycosylation. Involved in assembling the dolichol-pyrophosphate-GlcNAc(2)-Man(5) intermediate on the cytoplasmic surface of the ER.</text>
</comment>
<feature type="transmembrane region" description="Helical" evidence="12">
    <location>
        <begin position="83"/>
        <end position="102"/>
    </location>
</feature>
<comment type="subcellular location">
    <subcellularLocation>
        <location evidence="1">Endoplasmic reticulum membrane</location>
        <topology evidence="1">Single-pass membrane protein</topology>
    </subcellularLocation>
</comment>
<dbReference type="GO" id="GO:0005789">
    <property type="term" value="C:endoplasmic reticulum membrane"/>
    <property type="evidence" value="ECO:0007669"/>
    <property type="project" value="UniProtKB-SubCell"/>
</dbReference>
<evidence type="ECO:0000256" key="1">
    <source>
        <dbReference type="ARBA" id="ARBA00004389"/>
    </source>
</evidence>
<evidence type="ECO:0000256" key="7">
    <source>
        <dbReference type="ARBA" id="ARBA00022692"/>
    </source>
</evidence>
<dbReference type="PANTHER" id="PTHR13036:SF0">
    <property type="entry name" value="CHITOBIOSYLDIPHOSPHODOLICHOL BETA-MANNOSYLTRANSFERASE"/>
    <property type="match status" value="1"/>
</dbReference>
<evidence type="ECO:0000256" key="2">
    <source>
        <dbReference type="ARBA" id="ARBA00004922"/>
    </source>
</evidence>
<evidence type="ECO:0000256" key="9">
    <source>
        <dbReference type="ARBA" id="ARBA00022989"/>
    </source>
</evidence>
<evidence type="ECO:0000313" key="14">
    <source>
        <dbReference type="Proteomes" id="UP000292362"/>
    </source>
</evidence>
<keyword evidence="5" id="KW-0328">Glycosyltransferase</keyword>
<evidence type="ECO:0000313" key="13">
    <source>
        <dbReference type="EMBL" id="TBU04986.1"/>
    </source>
</evidence>
<name>A0A4Q9LBR0_9MICR</name>
<comment type="caution">
    <text evidence="13">The sequence shown here is derived from an EMBL/GenBank/DDBJ whole genome shotgun (WGS) entry which is preliminary data.</text>
</comment>
<dbReference type="VEuPathDB" id="MicrosporidiaDB:CWI37_0064p0050"/>
<keyword evidence="8" id="KW-0256">Endoplasmic reticulum</keyword>
<protein>
    <recommendedName>
        <fullName evidence="4">Chitobiosyldiphosphodolichol beta-mannosyltransferase</fullName>
        <ecNumber evidence="3">2.4.1.142</ecNumber>
    </recommendedName>
</protein>
<comment type="pathway">
    <text evidence="2">Protein modification; protein glycosylation.</text>
</comment>
<feature type="transmembrane region" description="Helical" evidence="12">
    <location>
        <begin position="57"/>
        <end position="77"/>
    </location>
</feature>
<dbReference type="InterPro" id="IPR026051">
    <property type="entry name" value="ALG1-like"/>
</dbReference>
<evidence type="ECO:0000256" key="10">
    <source>
        <dbReference type="ARBA" id="ARBA00023136"/>
    </source>
</evidence>
<dbReference type="GO" id="GO:0004578">
    <property type="term" value="F:chitobiosyldiphosphodolichol beta-mannosyltransferase activity"/>
    <property type="evidence" value="ECO:0007669"/>
    <property type="project" value="UniProtKB-EC"/>
</dbReference>
<evidence type="ECO:0000256" key="11">
    <source>
        <dbReference type="ARBA" id="ARBA00024899"/>
    </source>
</evidence>
<keyword evidence="9 12" id="KW-1133">Transmembrane helix</keyword>
<evidence type="ECO:0000256" key="4">
    <source>
        <dbReference type="ARBA" id="ARBA00015841"/>
    </source>
</evidence>
<dbReference type="EC" id="2.4.1.142" evidence="3"/>
<gene>
    <name evidence="13" type="ORF">CWI37_0064p0050</name>
</gene>
<sequence length="330" mass="39290">MLIVNLAPLDQSPRTLNIVKKQLEKNKNIELLAYRPSTFIEIPCKVRYIRYFESKNIFMKFFKLIYCNIMVAFYVLTSKERNVMFVCPPIFIFFGFMSAFMVKDTVLIDWHRFNNKVTLFESFLIKMAEINSCVTEEMTTFVSRLGNAVCMPDKPIMFYERLDKTKEITKLSEKYISFKLFLENFNILKHLESMPIFLCSTSYSIEEKNDYLLEYLIKLDTRVRTPFIFIFTTKKIVDFPNLKNIFITSQFFDYNDYINLLRCADLGVNMHDIWMDYPMKCIDYISCKLPFIGANELENIERIINSDQCSIKQHETTETFQIPSEIMKWK</sequence>
<evidence type="ECO:0000256" key="6">
    <source>
        <dbReference type="ARBA" id="ARBA00022679"/>
    </source>
</evidence>
<keyword evidence="7 12" id="KW-0812">Transmembrane</keyword>
<reference evidence="13 14" key="1">
    <citation type="submission" date="2017-12" db="EMBL/GenBank/DDBJ databases">
        <authorList>
            <person name="Pombert J.-F."/>
            <person name="Haag K.L."/>
            <person name="Ebert D."/>
        </authorList>
    </citation>
    <scope>NUCLEOTIDE SEQUENCE [LARGE SCALE GENOMIC DNA]</scope>
    <source>
        <strain evidence="13">FI-OER-3-3</strain>
    </source>
</reference>
<evidence type="ECO:0000256" key="3">
    <source>
        <dbReference type="ARBA" id="ARBA00012611"/>
    </source>
</evidence>
<organism evidence="13 14">
    <name type="scientific">Hamiltosporidium tvaerminnensis</name>
    <dbReference type="NCBI Taxonomy" id="1176355"/>
    <lineage>
        <taxon>Eukaryota</taxon>
        <taxon>Fungi</taxon>
        <taxon>Fungi incertae sedis</taxon>
        <taxon>Microsporidia</taxon>
        <taxon>Dubosqiidae</taxon>
        <taxon>Hamiltosporidium</taxon>
    </lineage>
</organism>
<evidence type="ECO:0000256" key="12">
    <source>
        <dbReference type="SAM" id="Phobius"/>
    </source>
</evidence>
<accession>A0A4Q9LBR0</accession>
<dbReference type="AlphaFoldDB" id="A0A4Q9LBR0"/>